<accession>A0A319DEI9</accession>
<dbReference type="AlphaFoldDB" id="A0A319DEI9"/>
<evidence type="ECO:0000256" key="1">
    <source>
        <dbReference type="SAM" id="MobiDB-lite"/>
    </source>
</evidence>
<feature type="region of interest" description="Disordered" evidence="1">
    <location>
        <begin position="194"/>
        <end position="227"/>
    </location>
</feature>
<protein>
    <submittedName>
        <fullName evidence="2">Uncharacterized protein</fullName>
    </submittedName>
</protein>
<reference evidence="2 3" key="1">
    <citation type="submission" date="2018-02" db="EMBL/GenBank/DDBJ databases">
        <title>The genomes of Aspergillus section Nigri reveals drivers in fungal speciation.</title>
        <authorList>
            <consortium name="DOE Joint Genome Institute"/>
            <person name="Vesth T.C."/>
            <person name="Nybo J."/>
            <person name="Theobald S."/>
            <person name="Brandl J."/>
            <person name="Frisvad J.C."/>
            <person name="Nielsen K.F."/>
            <person name="Lyhne E.K."/>
            <person name="Kogle M.E."/>
            <person name="Kuo A."/>
            <person name="Riley R."/>
            <person name="Clum A."/>
            <person name="Nolan M."/>
            <person name="Lipzen A."/>
            <person name="Salamov A."/>
            <person name="Henrissat B."/>
            <person name="Wiebenga A."/>
            <person name="De vries R.P."/>
            <person name="Grigoriev I.V."/>
            <person name="Mortensen U.H."/>
            <person name="Andersen M.R."/>
            <person name="Baker S.E."/>
        </authorList>
    </citation>
    <scope>NUCLEOTIDE SEQUENCE [LARGE SCALE GENOMIC DNA]</scope>
    <source>
        <strain evidence="2 3">CBS 707.79</strain>
    </source>
</reference>
<evidence type="ECO:0000313" key="3">
    <source>
        <dbReference type="Proteomes" id="UP000247810"/>
    </source>
</evidence>
<name>A0A319DEI9_9EURO</name>
<dbReference type="OrthoDB" id="4491511at2759"/>
<gene>
    <name evidence="2" type="ORF">BO71DRAFT_198303</name>
</gene>
<feature type="region of interest" description="Disordered" evidence="1">
    <location>
        <begin position="100"/>
        <end position="124"/>
    </location>
</feature>
<organism evidence="2 3">
    <name type="scientific">Aspergillus ellipticus CBS 707.79</name>
    <dbReference type="NCBI Taxonomy" id="1448320"/>
    <lineage>
        <taxon>Eukaryota</taxon>
        <taxon>Fungi</taxon>
        <taxon>Dikarya</taxon>
        <taxon>Ascomycota</taxon>
        <taxon>Pezizomycotina</taxon>
        <taxon>Eurotiomycetes</taxon>
        <taxon>Eurotiomycetidae</taxon>
        <taxon>Eurotiales</taxon>
        <taxon>Aspergillaceae</taxon>
        <taxon>Aspergillus</taxon>
        <taxon>Aspergillus subgen. Circumdati</taxon>
    </lineage>
</organism>
<evidence type="ECO:0000313" key="2">
    <source>
        <dbReference type="EMBL" id="PYH95805.1"/>
    </source>
</evidence>
<dbReference type="EMBL" id="KZ825848">
    <property type="protein sequence ID" value="PYH95805.1"/>
    <property type="molecule type" value="Genomic_DNA"/>
</dbReference>
<proteinExistence type="predicted"/>
<dbReference type="VEuPathDB" id="FungiDB:BO71DRAFT_198303"/>
<feature type="region of interest" description="Disordered" evidence="1">
    <location>
        <begin position="1"/>
        <end position="58"/>
    </location>
</feature>
<feature type="compositionally biased region" description="Basic and acidic residues" evidence="1">
    <location>
        <begin position="100"/>
        <end position="110"/>
    </location>
</feature>
<keyword evidence="3" id="KW-1185">Reference proteome</keyword>
<sequence length="275" mass="30408">MVHPGNSAAGARPNQPTIPEGIHPILAQTGHPDPDWRTPSWKKRPVDPQLTRPAPALEIDPSRTLHPAVVRKIQASDIQTPRPAVTRKIEASNIQTLHSREPEAAKRAEITHQAPSGTPRRAKPRIIHPVPASTTRPTAAQTIDAAAWNHPAAAGPQNPEYNRAVDLIVASWWDQALTAMEQGPEAAKEFLKRSPGPFQGEPMPAAEETLPKKAKGAKAKRAEPARNPDCVDPEKDFYDVCWEIIKEMNLVDEYLKDKEEVSSWKGLCEIRVLTW</sequence>
<dbReference type="Proteomes" id="UP000247810">
    <property type="component" value="Unassembled WGS sequence"/>
</dbReference>